<protein>
    <submittedName>
        <fullName evidence="1">Uncharacterized protein</fullName>
    </submittedName>
</protein>
<reference evidence="1" key="1">
    <citation type="submission" date="2024-07" db="EMBL/GenBank/DDBJ databases">
        <title>Identification and characteristics of an arsenic-resistant bacterial isolate, which belongs to a novel species.</title>
        <authorList>
            <person name="Juszczyk A."/>
            <person name="Kowalczyk A."/>
            <person name="Was K."/>
            <person name="Kosowicz W."/>
            <person name="Budzyn A."/>
            <person name="Latowski D."/>
        </authorList>
    </citation>
    <scope>NUCLEOTIDE SEQUENCE</scope>
    <source>
        <strain evidence="1">As8PL</strain>
    </source>
</reference>
<name>A0AB39BPP4_9BACI</name>
<proteinExistence type="predicted"/>
<dbReference type="EMBL" id="CP162551">
    <property type="protein sequence ID" value="XDI35935.1"/>
    <property type="molecule type" value="Genomic_DNA"/>
</dbReference>
<dbReference type="AlphaFoldDB" id="A0AB39BPP4"/>
<gene>
    <name evidence="1" type="ORF">AB3N04_14660</name>
</gene>
<sequence length="41" mass="4691">MLAGVLIIIGLCMLELILASHVTKDHQRSLMNVYDFFDIQQ</sequence>
<accession>A0AB39BPP4</accession>
<evidence type="ECO:0000313" key="1">
    <source>
        <dbReference type="EMBL" id="XDI35935.1"/>
    </source>
</evidence>
<organism evidence="1">
    <name type="scientific">Alkalihalophilus sp. As8PL</name>
    <dbReference type="NCBI Taxonomy" id="3237103"/>
    <lineage>
        <taxon>Bacteria</taxon>
        <taxon>Bacillati</taxon>
        <taxon>Bacillota</taxon>
        <taxon>Bacilli</taxon>
        <taxon>Bacillales</taxon>
        <taxon>Bacillaceae</taxon>
        <taxon>Alkalihalophilus</taxon>
    </lineage>
</organism>
<dbReference type="RefSeq" id="WP_368503448.1">
    <property type="nucleotide sequence ID" value="NZ_CP162551.1"/>
</dbReference>